<dbReference type="Gene3D" id="1.25.40.10">
    <property type="entry name" value="Tetratricopeptide repeat domain"/>
    <property type="match status" value="1"/>
</dbReference>
<evidence type="ECO:0000256" key="4">
    <source>
        <dbReference type="ARBA" id="ARBA00022679"/>
    </source>
</evidence>
<name>A0A2G5B5H0_COERN</name>
<dbReference type="GO" id="GO:0009435">
    <property type="term" value="P:NAD+ biosynthetic process"/>
    <property type="evidence" value="ECO:0007669"/>
    <property type="project" value="UniProtKB-UniPathway"/>
</dbReference>
<dbReference type="InterPro" id="IPR011990">
    <property type="entry name" value="TPR-like_helical_dom_sf"/>
</dbReference>
<feature type="domain" description="Nicotinamide phosphoribosyltransferase N-terminal" evidence="10">
    <location>
        <begin position="11"/>
        <end position="110"/>
    </location>
</feature>
<organism evidence="11 12">
    <name type="scientific">Coemansia reversa (strain ATCC 12441 / NRRL 1564)</name>
    <dbReference type="NCBI Taxonomy" id="763665"/>
    <lineage>
        <taxon>Eukaryota</taxon>
        <taxon>Fungi</taxon>
        <taxon>Fungi incertae sedis</taxon>
        <taxon>Zoopagomycota</taxon>
        <taxon>Kickxellomycotina</taxon>
        <taxon>Kickxellomycetes</taxon>
        <taxon>Kickxellales</taxon>
        <taxon>Kickxellaceae</taxon>
        <taxon>Coemansia</taxon>
    </lineage>
</organism>
<dbReference type="STRING" id="763665.A0A2G5B5H0"/>
<dbReference type="InterPro" id="IPR041525">
    <property type="entry name" value="N/Namide_PRibTrfase"/>
</dbReference>
<evidence type="ECO:0000256" key="3">
    <source>
        <dbReference type="ARBA" id="ARBA00022676"/>
    </source>
</evidence>
<proteinExistence type="inferred from homology"/>
<protein>
    <recommendedName>
        <fullName evidence="7">Nicotinamide phosphoribosyltransferase</fullName>
        <ecNumber evidence="6">2.4.2.12</ecNumber>
    </recommendedName>
</protein>
<comment type="similarity">
    <text evidence="1">Belongs to the NAPRTase family.</text>
</comment>
<comment type="pathway">
    <text evidence="5">Cofactor biosynthesis; NAD(+) biosynthesis; nicotinamide D-ribonucleotide from 5-phospho-alpha-D-ribose 1-diphosphate and nicotinamide: step 1/1.</text>
</comment>
<dbReference type="Gene3D" id="3.20.20.70">
    <property type="entry name" value="Aldolase class I"/>
    <property type="match status" value="1"/>
</dbReference>
<dbReference type="InterPro" id="IPR036068">
    <property type="entry name" value="Nicotinate_pribotase-like_C"/>
</dbReference>
<dbReference type="SUPFAM" id="SSF48452">
    <property type="entry name" value="TPR-like"/>
    <property type="match status" value="1"/>
</dbReference>
<dbReference type="InterPro" id="IPR013785">
    <property type="entry name" value="Aldolase_TIM"/>
</dbReference>
<evidence type="ECO:0000256" key="6">
    <source>
        <dbReference type="ARBA" id="ARBA00035024"/>
    </source>
</evidence>
<sequence length="911" mass="100279">MSGPFGLPMPMLTDSYKASHAGVFPEAQRTVAYVEFRHAYEKDSEDTRMVFHGLQYVLEQYVGRQWSMQDVEQAAVFFESHNAGNTAYPFPRELFERFIRENNGYFPVRIEALAEGSVVYPHTPVMQITAEGVYAGLVTYLETVLLMVWYPSTVATVARRAWTSLAEQYARTVDDDMQWTLSSRLHDFGFRGCTCVEQAMVGGAAHLLTFEGTDTMVAAYHAQFRLNGGRAVASSVPATEHSVMMAHKDERQAVLAMIEAYGDGAFACVMDTYDYARALAQMLPAVAERKLQRGGVMLIRPDSGDPVDAVLQGLHAAERVFGSTTNAKGFRVITGASLIQGDGVTPESLRRILDAVVRDGFSAQCVAFGMGGALLQKVNRDAMGIAYKLSSITDPDGRVRDVMKFPKGDLGKVSLPGRLAVHSDSAQAGAPVAHRCAADADTGLLRVVYDCGPIPDLHWDDFDTVRRRLQHEWTTFPLRADAVSSALLEHQRAVHTSLQQSVESGTALATAGSIAKMSSLLSGIRSQSPLSAVSDNSTRRTLNDARLFETMPLGDALDNALQENVSPEARPRRAVPSPEDFARRVHSYEILNQYVVGAQWRSLALAAEATILGTPSHDERTLLKLWIYRILALASLRHYVLADRELNRLENATCFAKLVTNGRAPTVVWPFELRVLRARIPALALDDYRASIDRLSALVRACSRQMLRRPETAELNKQRLFRLNLLIVGCLVKLRDATLATDMLRRLCEPPEGAEPDPQLLSAAARLYLQLGAVAEAEALFVRVERIVSKDDVLAQMNRALYAVATDKWEIARDTFAAIHRDHSERIAAANNAAVCELYLGSPQAMLNSLQQLMVESPAAAGAAEVLVLNYCSGLDLHYDGAKLRDAKAKKMIEVGMWAGDGFDTSSFKIH</sequence>
<dbReference type="InterPro" id="IPR016471">
    <property type="entry name" value="Nicotinamide_PRibTrfase"/>
</dbReference>
<evidence type="ECO:0000256" key="1">
    <source>
        <dbReference type="ARBA" id="ARBA00010897"/>
    </source>
</evidence>
<dbReference type="Proteomes" id="UP000242474">
    <property type="component" value="Unassembled WGS sequence"/>
</dbReference>
<evidence type="ECO:0000313" key="11">
    <source>
        <dbReference type="EMBL" id="PIA14256.1"/>
    </source>
</evidence>
<feature type="domain" description="Nicotinate/nicotinamide phosphoribosyltransferase" evidence="9">
    <location>
        <begin position="184"/>
        <end position="418"/>
    </location>
</feature>
<dbReference type="Pfam" id="PF18127">
    <property type="entry name" value="NAMPT_N"/>
    <property type="match status" value="1"/>
</dbReference>
<accession>A0A2G5B5H0</accession>
<evidence type="ECO:0000256" key="7">
    <source>
        <dbReference type="ARBA" id="ARBA00035036"/>
    </source>
</evidence>
<evidence type="ECO:0000313" key="12">
    <source>
        <dbReference type="Proteomes" id="UP000242474"/>
    </source>
</evidence>
<keyword evidence="12" id="KW-1185">Reference proteome</keyword>
<evidence type="ECO:0000259" key="9">
    <source>
        <dbReference type="Pfam" id="PF04095"/>
    </source>
</evidence>
<dbReference type="AlphaFoldDB" id="A0A2G5B5H0"/>
<dbReference type="OrthoDB" id="193380at2759"/>
<dbReference type="SUPFAM" id="SSF51690">
    <property type="entry name" value="Nicotinate/Quinolinate PRTase C-terminal domain-like"/>
    <property type="match status" value="1"/>
</dbReference>
<evidence type="ECO:0000259" key="10">
    <source>
        <dbReference type="Pfam" id="PF18127"/>
    </source>
</evidence>
<keyword evidence="3" id="KW-0328">Glycosyltransferase</keyword>
<dbReference type="UniPathway" id="UPA00253"/>
<dbReference type="Pfam" id="PF04095">
    <property type="entry name" value="NAPRTase"/>
    <property type="match status" value="1"/>
</dbReference>
<dbReference type="PANTHER" id="PTHR43816:SF1">
    <property type="entry name" value="NICOTINAMIDE PHOSPHORIBOSYLTRANSFERASE"/>
    <property type="match status" value="1"/>
</dbReference>
<keyword evidence="2" id="KW-0662">Pyridine nucleotide biosynthesis</keyword>
<dbReference type="GO" id="GO:0047280">
    <property type="term" value="F:nicotinamide phosphoribosyltransferase activity"/>
    <property type="evidence" value="ECO:0007669"/>
    <property type="project" value="UniProtKB-EC"/>
</dbReference>
<comment type="catalytic activity">
    <reaction evidence="8">
        <text>beta-nicotinamide D-ribonucleotide + diphosphate = 5-phospho-alpha-D-ribose 1-diphosphate + nicotinamide + H(+)</text>
        <dbReference type="Rhea" id="RHEA:16149"/>
        <dbReference type="ChEBI" id="CHEBI:14649"/>
        <dbReference type="ChEBI" id="CHEBI:15378"/>
        <dbReference type="ChEBI" id="CHEBI:17154"/>
        <dbReference type="ChEBI" id="CHEBI:33019"/>
        <dbReference type="ChEBI" id="CHEBI:58017"/>
        <dbReference type="EC" id="2.4.2.12"/>
    </reaction>
    <physiologicalReaction direction="right-to-left" evidence="8">
        <dbReference type="Rhea" id="RHEA:16151"/>
    </physiologicalReaction>
</comment>
<dbReference type="EMBL" id="KZ303520">
    <property type="protein sequence ID" value="PIA14256.1"/>
    <property type="molecule type" value="Genomic_DNA"/>
</dbReference>
<dbReference type="EC" id="2.4.2.12" evidence="6"/>
<keyword evidence="4" id="KW-0808">Transferase</keyword>
<evidence type="ECO:0000256" key="2">
    <source>
        <dbReference type="ARBA" id="ARBA00022642"/>
    </source>
</evidence>
<dbReference type="SUPFAM" id="SSF54675">
    <property type="entry name" value="Nicotinate/Quinolinate PRTase N-terminal domain-like"/>
    <property type="match status" value="1"/>
</dbReference>
<gene>
    <name evidence="11" type="ORF">COEREDRAFT_10613</name>
</gene>
<dbReference type="PANTHER" id="PTHR43816">
    <property type="entry name" value="NICOTINAMIDE PHOSPHORIBOSYLTRANSFERASE"/>
    <property type="match status" value="1"/>
</dbReference>
<reference evidence="11 12" key="1">
    <citation type="journal article" date="2015" name="Genome Biol. Evol.">
        <title>Phylogenomic analyses indicate that early fungi evolved digesting cell walls of algal ancestors of land plants.</title>
        <authorList>
            <person name="Chang Y."/>
            <person name="Wang S."/>
            <person name="Sekimoto S."/>
            <person name="Aerts A.L."/>
            <person name="Choi C."/>
            <person name="Clum A."/>
            <person name="LaButti K.M."/>
            <person name="Lindquist E.A."/>
            <person name="Yee Ngan C."/>
            <person name="Ohm R.A."/>
            <person name="Salamov A.A."/>
            <person name="Grigoriev I.V."/>
            <person name="Spatafora J.W."/>
            <person name="Berbee M.L."/>
        </authorList>
    </citation>
    <scope>NUCLEOTIDE SEQUENCE [LARGE SCALE GENOMIC DNA]</scope>
    <source>
        <strain evidence="11 12">NRRL 1564</strain>
    </source>
</reference>
<evidence type="ECO:0000256" key="5">
    <source>
        <dbReference type="ARBA" id="ARBA00035007"/>
    </source>
</evidence>
<evidence type="ECO:0000256" key="8">
    <source>
        <dbReference type="ARBA" id="ARBA00047835"/>
    </source>
</evidence>
<dbReference type="InterPro" id="IPR041529">
    <property type="entry name" value="DUF5598"/>
</dbReference>